<dbReference type="Gene3D" id="3.90.470.20">
    <property type="entry name" value="4'-phosphopantetheinyl transferase domain"/>
    <property type="match status" value="1"/>
</dbReference>
<dbReference type="OrthoDB" id="1708587at2759"/>
<dbReference type="Proteomes" id="UP000886595">
    <property type="component" value="Unassembled WGS sequence"/>
</dbReference>
<accession>A0A8X7SEY0</accession>
<organism evidence="2 3">
    <name type="scientific">Brassica carinata</name>
    <name type="common">Ethiopian mustard</name>
    <name type="synonym">Abyssinian cabbage</name>
    <dbReference type="NCBI Taxonomy" id="52824"/>
    <lineage>
        <taxon>Eukaryota</taxon>
        <taxon>Viridiplantae</taxon>
        <taxon>Streptophyta</taxon>
        <taxon>Embryophyta</taxon>
        <taxon>Tracheophyta</taxon>
        <taxon>Spermatophyta</taxon>
        <taxon>Magnoliopsida</taxon>
        <taxon>eudicotyledons</taxon>
        <taxon>Gunneridae</taxon>
        <taxon>Pentapetalae</taxon>
        <taxon>rosids</taxon>
        <taxon>malvids</taxon>
        <taxon>Brassicales</taxon>
        <taxon>Brassicaceae</taxon>
        <taxon>Brassiceae</taxon>
        <taxon>Brassica</taxon>
    </lineage>
</organism>
<gene>
    <name evidence="1" type="ORF">Bca52824_025616</name>
    <name evidence="2" type="ORF">Bca52824_025617</name>
</gene>
<sequence>MRGDELKKNALLSRTLVRTTIARYQTNNAVNPRSLVFKKNMYGKPEVDWQNCNNQPLHKTFISFLF</sequence>
<dbReference type="EMBL" id="JAAMPC010000006">
    <property type="protein sequence ID" value="KAG2305868.1"/>
    <property type="molecule type" value="Genomic_DNA"/>
</dbReference>
<proteinExistence type="predicted"/>
<protein>
    <submittedName>
        <fullName evidence="2">Uncharacterized protein</fullName>
    </submittedName>
</protein>
<dbReference type="GO" id="GO:0008897">
    <property type="term" value="F:holo-[acyl-carrier-protein] synthase activity"/>
    <property type="evidence" value="ECO:0007669"/>
    <property type="project" value="InterPro"/>
</dbReference>
<evidence type="ECO:0000313" key="3">
    <source>
        <dbReference type="Proteomes" id="UP000886595"/>
    </source>
</evidence>
<dbReference type="SUPFAM" id="SSF56214">
    <property type="entry name" value="4'-phosphopantetheinyl transferase"/>
    <property type="match status" value="1"/>
</dbReference>
<dbReference type="AlphaFoldDB" id="A0A8X7SEY0"/>
<dbReference type="EMBL" id="JAAMPC010000006">
    <property type="protein sequence ID" value="KAG2305869.1"/>
    <property type="molecule type" value="Genomic_DNA"/>
</dbReference>
<name>A0A8X7SEY0_BRACI</name>
<evidence type="ECO:0000313" key="2">
    <source>
        <dbReference type="EMBL" id="KAG2305869.1"/>
    </source>
</evidence>
<comment type="caution">
    <text evidence="2">The sequence shown here is derived from an EMBL/GenBank/DDBJ whole genome shotgun (WGS) entry which is preliminary data.</text>
</comment>
<evidence type="ECO:0000313" key="1">
    <source>
        <dbReference type="EMBL" id="KAG2305868.1"/>
    </source>
</evidence>
<dbReference type="InterPro" id="IPR037143">
    <property type="entry name" value="4-PPantetheinyl_Trfase_dom_sf"/>
</dbReference>
<keyword evidence="3" id="KW-1185">Reference proteome</keyword>
<dbReference type="GO" id="GO:0000287">
    <property type="term" value="F:magnesium ion binding"/>
    <property type="evidence" value="ECO:0007669"/>
    <property type="project" value="InterPro"/>
</dbReference>
<reference evidence="2 3" key="1">
    <citation type="submission" date="2020-02" db="EMBL/GenBank/DDBJ databases">
        <authorList>
            <person name="Ma Q."/>
            <person name="Huang Y."/>
            <person name="Song X."/>
            <person name="Pei D."/>
        </authorList>
    </citation>
    <scope>NUCLEOTIDE SEQUENCE [LARGE SCALE GENOMIC DNA]</scope>
    <source>
        <strain evidence="2">Sxm20200214</strain>
        <tissue evidence="2">Leaf</tissue>
    </source>
</reference>